<keyword evidence="2" id="KW-1185">Reference proteome</keyword>
<gene>
    <name evidence="1" type="ORF">U9M73_00590</name>
</gene>
<comment type="caution">
    <text evidence="1">The sequence shown here is derived from an EMBL/GenBank/DDBJ whole genome shotgun (WGS) entry which is preliminary data.</text>
</comment>
<proteinExistence type="predicted"/>
<evidence type="ECO:0000313" key="2">
    <source>
        <dbReference type="Proteomes" id="UP001292216"/>
    </source>
</evidence>
<accession>A0ABU5PF04</accession>
<dbReference type="RefSeq" id="WP_323075894.1">
    <property type="nucleotide sequence ID" value="NZ_CBCSKM010000034.1"/>
</dbReference>
<organism evidence="1 2">
    <name type="scientific">Paenibacillus phoenicis</name>
    <dbReference type="NCBI Taxonomy" id="554117"/>
    <lineage>
        <taxon>Bacteria</taxon>
        <taxon>Bacillati</taxon>
        <taxon>Bacillota</taxon>
        <taxon>Bacilli</taxon>
        <taxon>Bacillales</taxon>
        <taxon>Paenibacillaceae</taxon>
        <taxon>Paenibacillus</taxon>
    </lineage>
</organism>
<sequence>MMRQVDLSEMIRPASRRKQKEIIRTSVSLKPVRLEAEIKLLARSVRSRFLKSLSEGRIQINSEREWTLR</sequence>
<dbReference type="Proteomes" id="UP001292216">
    <property type="component" value="Unassembled WGS sequence"/>
</dbReference>
<dbReference type="EMBL" id="JAYERP010000001">
    <property type="protein sequence ID" value="MEA3568496.1"/>
    <property type="molecule type" value="Genomic_DNA"/>
</dbReference>
<name>A0ABU5PF04_9BACL</name>
<protein>
    <recommendedName>
        <fullName evidence="3">RNA-binding S4 domain-containing protein</fullName>
    </recommendedName>
</protein>
<evidence type="ECO:0008006" key="3">
    <source>
        <dbReference type="Google" id="ProtNLM"/>
    </source>
</evidence>
<evidence type="ECO:0000313" key="1">
    <source>
        <dbReference type="EMBL" id="MEA3568496.1"/>
    </source>
</evidence>
<reference evidence="1 2" key="1">
    <citation type="submission" date="2023-12" db="EMBL/GenBank/DDBJ databases">
        <title>Whole genome sequencing of Paenibacillus phoenicis isolated from the Phoenix Mars Lander spacecraft assembly facility.</title>
        <authorList>
            <person name="Garcia A."/>
            <person name="Venkateswaran K."/>
        </authorList>
    </citation>
    <scope>NUCLEOTIDE SEQUENCE [LARGE SCALE GENOMIC DNA]</scope>
    <source>
        <strain evidence="1 2">3PO2SA</strain>
    </source>
</reference>